<feature type="domain" description="DUF4064" evidence="3">
    <location>
        <begin position="2"/>
        <end position="105"/>
    </location>
</feature>
<evidence type="ECO:0000259" key="3">
    <source>
        <dbReference type="Pfam" id="PF13273"/>
    </source>
</evidence>
<dbReference type="Proteomes" id="UP000297938">
    <property type="component" value="Unassembled WGS sequence"/>
</dbReference>
<keyword evidence="1" id="KW-1133">Transmembrane helix</keyword>
<name>A0A7Z8G5A0_CARDV</name>
<evidence type="ECO:0000313" key="5">
    <source>
        <dbReference type="Proteomes" id="UP000297938"/>
    </source>
</evidence>
<gene>
    <name evidence="4" type="ORF">CKN69_05790</name>
</gene>
<feature type="transmembrane region" description="Helical" evidence="1">
    <location>
        <begin position="59"/>
        <end position="84"/>
    </location>
</feature>
<organism evidence="4 5">
    <name type="scientific">Carnobacterium divergens</name>
    <name type="common">Lactobacillus divergens</name>
    <dbReference type="NCBI Taxonomy" id="2748"/>
    <lineage>
        <taxon>Bacteria</taxon>
        <taxon>Bacillati</taxon>
        <taxon>Bacillota</taxon>
        <taxon>Bacilli</taxon>
        <taxon>Lactobacillales</taxon>
        <taxon>Carnobacteriaceae</taxon>
        <taxon>Carnobacterium</taxon>
    </lineage>
</organism>
<dbReference type="InterPro" id="IPR018649">
    <property type="entry name" value="SHOCT"/>
</dbReference>
<proteinExistence type="predicted"/>
<evidence type="ECO:0000256" key="1">
    <source>
        <dbReference type="SAM" id="Phobius"/>
    </source>
</evidence>
<evidence type="ECO:0000313" key="4">
    <source>
        <dbReference type="EMBL" id="TFJ27533.1"/>
    </source>
</evidence>
<dbReference type="InterPro" id="IPR025273">
    <property type="entry name" value="DUF4064"/>
</dbReference>
<evidence type="ECO:0000259" key="2">
    <source>
        <dbReference type="Pfam" id="PF09851"/>
    </source>
</evidence>
<feature type="domain" description="SHOCT" evidence="2">
    <location>
        <begin position="138"/>
        <end position="160"/>
    </location>
</feature>
<dbReference type="EMBL" id="NRPP01000010">
    <property type="protein sequence ID" value="TFJ27533.1"/>
    <property type="molecule type" value="Genomic_DNA"/>
</dbReference>
<sequence>MNRQTEYLLTLIGAILNALFAFVVILITGLAGIGMSSQMNQMYDTDYYNTSYYDGSEGAFIVGILIVVVIWLVATSIFGFIAAFKLKKGHLGWGIAILVLGGLSITSIHGILWVIAGIMTLTRTNKINENPDLLTDDLSHLKKLYDEGMITKDEYEKKKNEWLNF</sequence>
<dbReference type="AlphaFoldDB" id="A0A7Z8G5A0"/>
<evidence type="ECO:0008006" key="6">
    <source>
        <dbReference type="Google" id="ProtNLM"/>
    </source>
</evidence>
<feature type="transmembrane region" description="Helical" evidence="1">
    <location>
        <begin position="91"/>
        <end position="116"/>
    </location>
</feature>
<accession>A0A7Z8G5A0</accession>
<reference evidence="4 5" key="1">
    <citation type="journal article" date="2018" name="Int. J. Food Microbiol.">
        <title>Growth of Carnobacterium spp. isolated from chilled vacuum-packaged meat under relevant acidic conditions.</title>
        <authorList>
            <person name="Zhang P."/>
            <person name="Badoni M."/>
            <person name="Ganzle M."/>
            <person name="Yang X."/>
        </authorList>
    </citation>
    <scope>NUCLEOTIDE SEQUENCE [LARGE SCALE GENOMIC DNA]</scope>
    <source>
        <strain evidence="4 5">B2</strain>
    </source>
</reference>
<comment type="caution">
    <text evidence="4">The sequence shown here is derived from an EMBL/GenBank/DDBJ whole genome shotgun (WGS) entry which is preliminary data.</text>
</comment>
<dbReference type="Pfam" id="PF13273">
    <property type="entry name" value="DUF4064"/>
    <property type="match status" value="1"/>
</dbReference>
<protein>
    <recommendedName>
        <fullName evidence="6">SHOCT domain-containing protein</fullName>
    </recommendedName>
</protein>
<dbReference type="Pfam" id="PF09851">
    <property type="entry name" value="SHOCT"/>
    <property type="match status" value="1"/>
</dbReference>
<feature type="transmembrane region" description="Helical" evidence="1">
    <location>
        <begin position="7"/>
        <end position="33"/>
    </location>
</feature>
<keyword evidence="1" id="KW-0472">Membrane</keyword>
<keyword evidence="1" id="KW-0812">Transmembrane</keyword>